<evidence type="ECO:0000313" key="7">
    <source>
        <dbReference type="Proteomes" id="UP001630127"/>
    </source>
</evidence>
<evidence type="ECO:0000313" key="6">
    <source>
        <dbReference type="EMBL" id="KAL3537760.1"/>
    </source>
</evidence>
<evidence type="ECO:0000256" key="4">
    <source>
        <dbReference type="PROSITE-ProRule" id="PRU00325"/>
    </source>
</evidence>
<dbReference type="GO" id="GO:0008270">
    <property type="term" value="F:zinc ion binding"/>
    <property type="evidence" value="ECO:0007669"/>
    <property type="project" value="UniProtKB-KW"/>
</dbReference>
<evidence type="ECO:0000256" key="3">
    <source>
        <dbReference type="ARBA" id="ARBA00022833"/>
    </source>
</evidence>
<dbReference type="AlphaFoldDB" id="A0ABD3B2K2"/>
<reference evidence="6 7" key="1">
    <citation type="submission" date="2024-11" db="EMBL/GenBank/DDBJ databases">
        <title>A near-complete genome assembly of Cinchona calisaya.</title>
        <authorList>
            <person name="Lian D.C."/>
            <person name="Zhao X.W."/>
            <person name="Wei L."/>
        </authorList>
    </citation>
    <scope>NUCLEOTIDE SEQUENCE [LARGE SCALE GENOMIC DNA]</scope>
    <source>
        <tissue evidence="6">Nenye</tissue>
    </source>
</reference>
<feature type="domain" description="SWIM-type" evidence="5">
    <location>
        <begin position="319"/>
        <end position="351"/>
    </location>
</feature>
<dbReference type="PANTHER" id="PTHR31973">
    <property type="entry name" value="POLYPROTEIN, PUTATIVE-RELATED"/>
    <property type="match status" value="1"/>
</dbReference>
<evidence type="ECO:0000259" key="5">
    <source>
        <dbReference type="PROSITE" id="PS50966"/>
    </source>
</evidence>
<dbReference type="InterPro" id="IPR007527">
    <property type="entry name" value="Znf_SWIM"/>
</dbReference>
<dbReference type="PROSITE" id="PS50966">
    <property type="entry name" value="ZF_SWIM"/>
    <property type="match status" value="1"/>
</dbReference>
<protein>
    <recommendedName>
        <fullName evidence="5">SWIM-type domain-containing protein</fullName>
    </recommendedName>
</protein>
<dbReference type="EMBL" id="JBJUIK010000001">
    <property type="protein sequence ID" value="KAL3537760.1"/>
    <property type="molecule type" value="Genomic_DNA"/>
</dbReference>
<gene>
    <name evidence="6" type="ORF">ACH5RR_001126</name>
</gene>
<keyword evidence="7" id="KW-1185">Reference proteome</keyword>
<sequence length="395" mass="46013">MHRENTRDETITDVGDSLEDMRGLSDDLVLINVEDINTEYDSSSGDDLWITDGSSDDEQNGTRKSYPVFNEKVDKRKPKFTVGMMFKTSKIFRMAVRMHSILDGREIKFKKNDEFRRTPSLTVTEFANKVSKELNVEFSWRQAYRTKQKILDKIEGAYVEQFAKLQDYCSELRSKNPGPNGGQLLTAVGIDANNEMEKMQEDERAAWLWLLDKDPIHWSRSHFRTYVKCDILVNSMCESFNATILKARDKPILTMLQNLYLYLMKRLQVNREKMSQIQGSLCPRIVERLEKNNMKKKECIPRLFGGMKYQVSHIYGDQFAVDLETKTCSSRQWELKGIPCNHAVAHIFLRRGKPKMFVDDYYNIEAYKKSYEPPLNPFNGPILWQKNCPTQSPTS</sequence>
<dbReference type="PANTHER" id="PTHR31973:SF187">
    <property type="entry name" value="MUTATOR TRANSPOSASE MUDRA PROTEIN"/>
    <property type="match status" value="1"/>
</dbReference>
<name>A0ABD3B2K2_9GENT</name>
<accession>A0ABD3B2K2</accession>
<keyword evidence="2 4" id="KW-0863">Zinc-finger</keyword>
<dbReference type="Proteomes" id="UP001630127">
    <property type="component" value="Unassembled WGS sequence"/>
</dbReference>
<organism evidence="6 7">
    <name type="scientific">Cinchona calisaya</name>
    <dbReference type="NCBI Taxonomy" id="153742"/>
    <lineage>
        <taxon>Eukaryota</taxon>
        <taxon>Viridiplantae</taxon>
        <taxon>Streptophyta</taxon>
        <taxon>Embryophyta</taxon>
        <taxon>Tracheophyta</taxon>
        <taxon>Spermatophyta</taxon>
        <taxon>Magnoliopsida</taxon>
        <taxon>eudicotyledons</taxon>
        <taxon>Gunneridae</taxon>
        <taxon>Pentapetalae</taxon>
        <taxon>asterids</taxon>
        <taxon>lamiids</taxon>
        <taxon>Gentianales</taxon>
        <taxon>Rubiaceae</taxon>
        <taxon>Cinchonoideae</taxon>
        <taxon>Cinchoneae</taxon>
        <taxon>Cinchona</taxon>
    </lineage>
</organism>
<proteinExistence type="predicted"/>
<dbReference type="SMART" id="SM00575">
    <property type="entry name" value="ZnF_PMZ"/>
    <property type="match status" value="1"/>
</dbReference>
<keyword evidence="3" id="KW-0862">Zinc</keyword>
<evidence type="ECO:0000256" key="2">
    <source>
        <dbReference type="ARBA" id="ARBA00022771"/>
    </source>
</evidence>
<comment type="caution">
    <text evidence="6">The sequence shown here is derived from an EMBL/GenBank/DDBJ whole genome shotgun (WGS) entry which is preliminary data.</text>
</comment>
<keyword evidence="1" id="KW-0479">Metal-binding</keyword>
<evidence type="ECO:0000256" key="1">
    <source>
        <dbReference type="ARBA" id="ARBA00022723"/>
    </source>
</evidence>
<dbReference type="InterPro" id="IPR006564">
    <property type="entry name" value="Znf_PMZ"/>
</dbReference>